<proteinExistence type="predicted"/>
<dbReference type="EMBL" id="CP097503">
    <property type="protein sequence ID" value="URD77836.1"/>
    <property type="molecule type" value="Genomic_DNA"/>
</dbReference>
<organism evidence="1 2">
    <name type="scientific">Musa troglodytarum</name>
    <name type="common">fe'i banana</name>
    <dbReference type="NCBI Taxonomy" id="320322"/>
    <lineage>
        <taxon>Eukaryota</taxon>
        <taxon>Viridiplantae</taxon>
        <taxon>Streptophyta</taxon>
        <taxon>Embryophyta</taxon>
        <taxon>Tracheophyta</taxon>
        <taxon>Spermatophyta</taxon>
        <taxon>Magnoliopsida</taxon>
        <taxon>Liliopsida</taxon>
        <taxon>Zingiberales</taxon>
        <taxon>Musaceae</taxon>
        <taxon>Musa</taxon>
    </lineage>
</organism>
<keyword evidence="2" id="KW-1185">Reference proteome</keyword>
<evidence type="ECO:0000313" key="1">
    <source>
        <dbReference type="EMBL" id="URD77836.1"/>
    </source>
</evidence>
<evidence type="ECO:0000313" key="2">
    <source>
        <dbReference type="Proteomes" id="UP001055439"/>
    </source>
</evidence>
<sequence>MLISSTLKGMPKRVMSELMLKFYLFCRLGVYTTLSAIHHVLSGPFLDILAALVHGSTMVTTRTAIHHVLSGPFLDILAALVHGSTMVTTRTVGSIFYRIPYMVEAGWLVKGFCFPP</sequence>
<protein>
    <submittedName>
        <fullName evidence="1">RNA recognition</fullName>
    </submittedName>
</protein>
<name>A0A9E7JEB2_9LILI</name>
<dbReference type="OrthoDB" id="1923159at2759"/>
<gene>
    <name evidence="1" type="ORF">MUK42_09151</name>
</gene>
<reference evidence="1" key="1">
    <citation type="submission" date="2022-05" db="EMBL/GenBank/DDBJ databases">
        <title>The Musa troglodytarum L. genome provides insights into the mechanism of non-climacteric behaviour and enrichment of carotenoids.</title>
        <authorList>
            <person name="Wang J."/>
        </authorList>
    </citation>
    <scope>NUCLEOTIDE SEQUENCE</scope>
    <source>
        <tissue evidence="1">Leaf</tissue>
    </source>
</reference>
<dbReference type="AlphaFoldDB" id="A0A9E7JEB2"/>
<dbReference type="Proteomes" id="UP001055439">
    <property type="component" value="Chromosome 10"/>
</dbReference>
<accession>A0A9E7JEB2</accession>